<keyword evidence="1" id="KW-0808">Transferase</keyword>
<evidence type="ECO:0000313" key="1">
    <source>
        <dbReference type="EMBL" id="SHF82971.1"/>
    </source>
</evidence>
<dbReference type="EMBL" id="FQVF01000012">
    <property type="protein sequence ID" value="SHF82971.1"/>
    <property type="molecule type" value="Genomic_DNA"/>
</dbReference>
<protein>
    <submittedName>
        <fullName evidence="1">Nucleotidyl transferase AbiEii toxin, Type IV TA system</fullName>
    </submittedName>
</protein>
<keyword evidence="2" id="KW-1185">Reference proteome</keyword>
<evidence type="ECO:0000313" key="2">
    <source>
        <dbReference type="Proteomes" id="UP000184517"/>
    </source>
</evidence>
<dbReference type="Proteomes" id="UP000184517">
    <property type="component" value="Unassembled WGS sequence"/>
</dbReference>
<proteinExistence type="predicted"/>
<dbReference type="STRING" id="1122206.SAMN02745753_02693"/>
<dbReference type="AlphaFoldDB" id="A0A1M5EV75"/>
<dbReference type="OrthoDB" id="9780929at2"/>
<dbReference type="Pfam" id="PF08843">
    <property type="entry name" value="AbiEii"/>
    <property type="match status" value="1"/>
</dbReference>
<dbReference type="Gene3D" id="3.10.450.620">
    <property type="entry name" value="JHP933, nucleotidyltransferase-like core domain"/>
    <property type="match status" value="1"/>
</dbReference>
<dbReference type="InterPro" id="IPR014942">
    <property type="entry name" value="AbiEii"/>
</dbReference>
<accession>A0A1M5EV75</accession>
<name>A0A1M5EV75_9GAMM</name>
<organism evidence="1 2">
    <name type="scientific">Marinomonas polaris DSM 16579</name>
    <dbReference type="NCBI Taxonomy" id="1122206"/>
    <lineage>
        <taxon>Bacteria</taxon>
        <taxon>Pseudomonadati</taxon>
        <taxon>Pseudomonadota</taxon>
        <taxon>Gammaproteobacteria</taxon>
        <taxon>Oceanospirillales</taxon>
        <taxon>Oceanospirillaceae</taxon>
        <taxon>Marinomonas</taxon>
    </lineage>
</organism>
<sequence>MSTLLDSSLFVDVADALGLGNPAIVEKDYYAVQLLKLIAPLNLTYHQIVFSGGTALAKSKVKTYRMSEDIDLKLIPSATFSNLNSRSIKKSVRRTIKNEIEDILTNSNVFSIESDVRISDEYRYFCFDIRYPQQHQQAPCLRPFIKLEFIESELLTKADERKIQSIYSEILSEKAEVSSFPCASILETQAEKMISMLRRTASSNRSIERADDQTLIRHVYDTYCTQQHQASDLPALANLVKKVVHMDTVRYGSQHPQMVASPYNELRYGLNLLETNVIHRQRYEEYVEPIVYSKSPVSWDDAFLSFKNLVLAVLKEIDSEFDRVAQS</sequence>
<reference evidence="2" key="1">
    <citation type="submission" date="2016-11" db="EMBL/GenBank/DDBJ databases">
        <authorList>
            <person name="Varghese N."/>
            <person name="Submissions S."/>
        </authorList>
    </citation>
    <scope>NUCLEOTIDE SEQUENCE [LARGE SCALE GENOMIC DNA]</scope>
    <source>
        <strain evidence="2">DSM 16579</strain>
    </source>
</reference>
<dbReference type="RefSeq" id="WP_072840209.1">
    <property type="nucleotide sequence ID" value="NZ_FQVF01000012.1"/>
</dbReference>
<gene>
    <name evidence="1" type="ORF">SAMN02745753_02693</name>
</gene>
<dbReference type="GO" id="GO:0016740">
    <property type="term" value="F:transferase activity"/>
    <property type="evidence" value="ECO:0007669"/>
    <property type="project" value="UniProtKB-KW"/>
</dbReference>